<organism evidence="2 3">
    <name type="scientific">Filimonas zeae</name>
    <dbReference type="NCBI Taxonomy" id="1737353"/>
    <lineage>
        <taxon>Bacteria</taxon>
        <taxon>Pseudomonadati</taxon>
        <taxon>Bacteroidota</taxon>
        <taxon>Chitinophagia</taxon>
        <taxon>Chitinophagales</taxon>
        <taxon>Chitinophagaceae</taxon>
        <taxon>Filimonas</taxon>
    </lineage>
</organism>
<comment type="caution">
    <text evidence="2">The sequence shown here is derived from an EMBL/GenBank/DDBJ whole genome shotgun (WGS) entry which is preliminary data.</text>
</comment>
<evidence type="ECO:0000313" key="2">
    <source>
        <dbReference type="EMBL" id="GGH79468.1"/>
    </source>
</evidence>
<evidence type="ECO:0000256" key="1">
    <source>
        <dbReference type="SAM" id="MobiDB-lite"/>
    </source>
</evidence>
<gene>
    <name evidence="2" type="ORF">GCM10011379_48880</name>
</gene>
<dbReference type="AlphaFoldDB" id="A0A917J483"/>
<proteinExistence type="predicted"/>
<dbReference type="SUPFAM" id="SSF50939">
    <property type="entry name" value="Sialidases"/>
    <property type="match status" value="2"/>
</dbReference>
<dbReference type="Proteomes" id="UP000627292">
    <property type="component" value="Unassembled WGS sequence"/>
</dbReference>
<dbReference type="EMBL" id="BMIB01000005">
    <property type="protein sequence ID" value="GGH79468.1"/>
    <property type="molecule type" value="Genomic_DNA"/>
</dbReference>
<sequence>MASCKKDSGADSNPAKSGTTNFTRIGTAGSSAAIITWFATNRKGNAFIVTVIDENATRQTYAGNGTTWEKLGAFQPADAAVSESGVIVYFDNQNLLRRYSGSGSPEAIAPGNLNYPKVTIGRDGNFYAGSFNGSVYKSADDGKTWMVTAIPQNRFNYSGNLAVGFLVHPDGKMYSYLGGGRFYQSIDAGKTWTDVNINIDKTSIGYNDIYSPVSHDHNGYVYMQGASGVAIVNTTTMTSRSVSFQTAGLPAFEKFATDEQGVLYAGSTNLGFDYENRKQGAALHKYSGSAWQRLPLPGPYAGFSAMSVQATKAGIVSAANGLMSKGLYAIDANGKYTAIGAPQQYENVILNMAPHNNGKVFCAVRHATPIGTVMGAALNPAYPSLLLLENGQWKHTGLSSDGAFVASNGDIYSIENVFVNVSKDGGTTWQTSTIAVDDPLNLRNFMSAEPLHFTELKGRVHVYFQLGFGGVGGAYANYSWTKASLGSPVFDKLANRAANYDPASTRIPLATAAKGTTGFYYNPFNGFAYYPARENAAYLTTDGGSTYSAAGSILPFSGSNSGYYVAYGVGKFVVSGPGNPLDFSAINLKLPEGEIDMNRYNGVNYFKTWARFGVDNKLYLNLDNKIYMSDKAF</sequence>
<dbReference type="InterPro" id="IPR036278">
    <property type="entry name" value="Sialidase_sf"/>
</dbReference>
<reference evidence="2" key="2">
    <citation type="submission" date="2020-09" db="EMBL/GenBank/DDBJ databases">
        <authorList>
            <person name="Sun Q."/>
            <person name="Zhou Y."/>
        </authorList>
    </citation>
    <scope>NUCLEOTIDE SEQUENCE</scope>
    <source>
        <strain evidence="2">CGMCC 1.15290</strain>
    </source>
</reference>
<dbReference type="Gene3D" id="2.130.10.10">
    <property type="entry name" value="YVTN repeat-like/Quinoprotein amine dehydrogenase"/>
    <property type="match status" value="1"/>
</dbReference>
<keyword evidence="3" id="KW-1185">Reference proteome</keyword>
<name>A0A917J483_9BACT</name>
<evidence type="ECO:0000313" key="3">
    <source>
        <dbReference type="Proteomes" id="UP000627292"/>
    </source>
</evidence>
<accession>A0A917J483</accession>
<reference evidence="2" key="1">
    <citation type="journal article" date="2014" name="Int. J. Syst. Evol. Microbiol.">
        <title>Complete genome sequence of Corynebacterium casei LMG S-19264T (=DSM 44701T), isolated from a smear-ripened cheese.</title>
        <authorList>
            <consortium name="US DOE Joint Genome Institute (JGI-PGF)"/>
            <person name="Walter F."/>
            <person name="Albersmeier A."/>
            <person name="Kalinowski J."/>
            <person name="Ruckert C."/>
        </authorList>
    </citation>
    <scope>NUCLEOTIDE SEQUENCE</scope>
    <source>
        <strain evidence="2">CGMCC 1.15290</strain>
    </source>
</reference>
<feature type="region of interest" description="Disordered" evidence="1">
    <location>
        <begin position="1"/>
        <end position="22"/>
    </location>
</feature>
<feature type="compositionally biased region" description="Polar residues" evidence="1">
    <location>
        <begin position="10"/>
        <end position="22"/>
    </location>
</feature>
<protein>
    <submittedName>
        <fullName evidence="2">Uncharacterized protein</fullName>
    </submittedName>
</protein>
<dbReference type="InterPro" id="IPR015943">
    <property type="entry name" value="WD40/YVTN_repeat-like_dom_sf"/>
</dbReference>